<keyword evidence="2" id="KW-0813">Transport</keyword>
<feature type="transmembrane region" description="Helical" evidence="7">
    <location>
        <begin position="34"/>
        <end position="55"/>
    </location>
</feature>
<evidence type="ECO:0000256" key="4">
    <source>
        <dbReference type="ARBA" id="ARBA00022692"/>
    </source>
</evidence>
<dbReference type="PANTHER" id="PTHR23522">
    <property type="entry name" value="BLL5896 PROTEIN"/>
    <property type="match status" value="1"/>
</dbReference>
<protein>
    <submittedName>
        <fullName evidence="8">Nucleoside permease</fullName>
    </submittedName>
</protein>
<evidence type="ECO:0000256" key="6">
    <source>
        <dbReference type="ARBA" id="ARBA00023136"/>
    </source>
</evidence>
<feature type="transmembrane region" description="Helical" evidence="7">
    <location>
        <begin position="67"/>
        <end position="86"/>
    </location>
</feature>
<feature type="transmembrane region" description="Helical" evidence="7">
    <location>
        <begin position="156"/>
        <end position="176"/>
    </location>
</feature>
<sequence length="414" mass="43441">MGIRLVAMMLLEFVVFGSWFATFGLVLASNGLPTIIGTAYTLAAVAAIVSPMFLGALGDRFFSSHRVLGAAHLLGGALMFLLPGVVTSGNGTLVLALIFGYMLLFQPTLGLANSIAFRHLGANGRLFPYIRVFGTLGWAAAGLLVGALGLSASPNLFLVTAIASLVLGVYAFTLPATPPPAKGAKFSLGDVIGAQALKLFRHRNFVVFFVCVLLTAVSLGVYNSFAATYLGALGIENVAGVLALGQLSEVVFILTIPWVIKHLGTKWALFGGMVMWGVRFALFALAAANGGAWIAVVAICLHGICNDFFLVVGAMYIDQVAPLEIQSQAQNLLILAVSGIGAFIGSFVSGEVYGRAIAPHEATLGAAAWTPLWWIPIGAAVLTAILWIGFFRYDRHVGVERWSADVPAPALAAS</sequence>
<dbReference type="PANTHER" id="PTHR23522:SF4">
    <property type="entry name" value="NUCLEOSIDE PERMEASE NUPG-RELATED"/>
    <property type="match status" value="1"/>
</dbReference>
<comment type="caution">
    <text evidence="8">The sequence shown here is derived from an EMBL/GenBank/DDBJ whole genome shotgun (WGS) entry which is preliminary data.</text>
</comment>
<feature type="transmembrane region" description="Helical" evidence="7">
    <location>
        <begin position="238"/>
        <end position="260"/>
    </location>
</feature>
<evidence type="ECO:0000313" key="8">
    <source>
        <dbReference type="EMBL" id="NKY24452.1"/>
    </source>
</evidence>
<dbReference type="GO" id="GO:0015212">
    <property type="term" value="F:cytidine transmembrane transporter activity"/>
    <property type="evidence" value="ECO:0007669"/>
    <property type="project" value="TreeGrafter"/>
</dbReference>
<feature type="transmembrane region" description="Helical" evidence="7">
    <location>
        <begin position="7"/>
        <end position="28"/>
    </location>
</feature>
<evidence type="ECO:0000256" key="1">
    <source>
        <dbReference type="ARBA" id="ARBA00004651"/>
    </source>
</evidence>
<keyword evidence="3" id="KW-1003">Cell membrane</keyword>
<dbReference type="RefSeq" id="WP_168631571.1">
    <property type="nucleotide sequence ID" value="NZ_BONL01000021.1"/>
</dbReference>
<reference evidence="8 9" key="1">
    <citation type="submission" date="2020-04" db="EMBL/GenBank/DDBJ databases">
        <title>MicrobeNet Type strains.</title>
        <authorList>
            <person name="Nicholson A.C."/>
        </authorList>
    </citation>
    <scope>NUCLEOTIDE SEQUENCE [LARGE SCALE GENOMIC DNA]</scope>
    <source>
        <strain evidence="8 9">ATCC BAA-788</strain>
    </source>
</reference>
<comment type="subcellular location">
    <subcellularLocation>
        <location evidence="1">Cell membrane</location>
        <topology evidence="1">Multi-pass membrane protein</topology>
    </subcellularLocation>
</comment>
<keyword evidence="6 7" id="KW-0472">Membrane</keyword>
<dbReference type="GO" id="GO:0005886">
    <property type="term" value="C:plasma membrane"/>
    <property type="evidence" value="ECO:0007669"/>
    <property type="project" value="UniProtKB-SubCell"/>
</dbReference>
<dbReference type="Proteomes" id="UP000581206">
    <property type="component" value="Unassembled WGS sequence"/>
</dbReference>
<name>A0A7X6KYI3_9CELL</name>
<feature type="transmembrane region" description="Helical" evidence="7">
    <location>
        <begin position="329"/>
        <end position="353"/>
    </location>
</feature>
<dbReference type="GO" id="GO:0015213">
    <property type="term" value="F:uridine transmembrane transporter activity"/>
    <property type="evidence" value="ECO:0007669"/>
    <property type="project" value="TreeGrafter"/>
</dbReference>
<evidence type="ECO:0000313" key="9">
    <source>
        <dbReference type="Proteomes" id="UP000581206"/>
    </source>
</evidence>
<dbReference type="SUPFAM" id="SSF103473">
    <property type="entry name" value="MFS general substrate transporter"/>
    <property type="match status" value="1"/>
</dbReference>
<feature type="transmembrane region" description="Helical" evidence="7">
    <location>
        <begin position="205"/>
        <end position="226"/>
    </location>
</feature>
<evidence type="ECO:0000256" key="5">
    <source>
        <dbReference type="ARBA" id="ARBA00022989"/>
    </source>
</evidence>
<evidence type="ECO:0000256" key="7">
    <source>
        <dbReference type="SAM" id="Phobius"/>
    </source>
</evidence>
<dbReference type="AlphaFoldDB" id="A0A7X6KYI3"/>
<dbReference type="EMBL" id="JAAXOX010000015">
    <property type="protein sequence ID" value="NKY24452.1"/>
    <property type="molecule type" value="Genomic_DNA"/>
</dbReference>
<dbReference type="Pfam" id="PF03825">
    <property type="entry name" value="Nuc_H_symport"/>
    <property type="match status" value="1"/>
</dbReference>
<feature type="transmembrane region" description="Helical" evidence="7">
    <location>
        <begin position="293"/>
        <end position="317"/>
    </location>
</feature>
<feature type="transmembrane region" description="Helical" evidence="7">
    <location>
        <begin position="373"/>
        <end position="393"/>
    </location>
</feature>
<accession>A0A7X6KYI3</accession>
<keyword evidence="4 7" id="KW-0812">Transmembrane</keyword>
<dbReference type="Gene3D" id="1.20.1250.20">
    <property type="entry name" value="MFS general substrate transporter like domains"/>
    <property type="match status" value="2"/>
</dbReference>
<proteinExistence type="predicted"/>
<dbReference type="InterPro" id="IPR036259">
    <property type="entry name" value="MFS_trans_sf"/>
</dbReference>
<gene>
    <name evidence="8" type="ORF">HGA03_17465</name>
</gene>
<evidence type="ECO:0000256" key="3">
    <source>
        <dbReference type="ARBA" id="ARBA00022475"/>
    </source>
</evidence>
<keyword evidence="9" id="KW-1185">Reference proteome</keyword>
<evidence type="ECO:0000256" key="2">
    <source>
        <dbReference type="ARBA" id="ARBA00022448"/>
    </source>
</evidence>
<feature type="transmembrane region" description="Helical" evidence="7">
    <location>
        <begin position="267"/>
        <end position="287"/>
    </location>
</feature>
<feature type="transmembrane region" description="Helical" evidence="7">
    <location>
        <begin position="129"/>
        <end position="150"/>
    </location>
</feature>
<keyword evidence="5 7" id="KW-1133">Transmembrane helix</keyword>
<dbReference type="InterPro" id="IPR004740">
    <property type="entry name" value="Nuc_H_symport"/>
</dbReference>
<organism evidence="8 9">
    <name type="scientific">Cellulomonas denverensis</name>
    <dbReference type="NCBI Taxonomy" id="264297"/>
    <lineage>
        <taxon>Bacteria</taxon>
        <taxon>Bacillati</taxon>
        <taxon>Actinomycetota</taxon>
        <taxon>Actinomycetes</taxon>
        <taxon>Micrococcales</taxon>
        <taxon>Cellulomonadaceae</taxon>
        <taxon>Cellulomonas</taxon>
    </lineage>
</organism>
<feature type="transmembrane region" description="Helical" evidence="7">
    <location>
        <begin position="92"/>
        <end position="117"/>
    </location>
</feature>